<comment type="subcellular location">
    <subcellularLocation>
        <location evidence="1">Membrane</location>
        <topology evidence="1">Multi-pass membrane protein</topology>
    </subcellularLocation>
</comment>
<dbReference type="InterPro" id="IPR051410">
    <property type="entry name" value="Ferric/Cupric_Reductase"/>
</dbReference>
<dbReference type="SFLD" id="SFLDG01168">
    <property type="entry name" value="Ferric_reductase_subgroup_(FRE"/>
    <property type="match status" value="1"/>
</dbReference>
<evidence type="ECO:0000256" key="6">
    <source>
        <dbReference type="ARBA" id="ARBA00022989"/>
    </source>
</evidence>
<keyword evidence="7" id="KW-0560">Oxidoreductase</keyword>
<feature type="transmembrane region" description="Helical" evidence="12">
    <location>
        <begin position="304"/>
        <end position="323"/>
    </location>
</feature>
<dbReference type="Gene3D" id="3.40.50.80">
    <property type="entry name" value="Nucleotide-binding domain of ferredoxin-NADP reductase (FNR) module"/>
    <property type="match status" value="1"/>
</dbReference>
<feature type="transmembrane region" description="Helical" evidence="12">
    <location>
        <begin position="265"/>
        <end position="283"/>
    </location>
</feature>
<organism evidence="15 16">
    <name type="scientific">Aspergillus cristatus</name>
    <name type="common">Chinese Fuzhuan brick tea-fermentation fungus</name>
    <name type="synonym">Eurotium cristatum</name>
    <dbReference type="NCBI Taxonomy" id="573508"/>
    <lineage>
        <taxon>Eukaryota</taxon>
        <taxon>Fungi</taxon>
        <taxon>Dikarya</taxon>
        <taxon>Ascomycota</taxon>
        <taxon>Pezizomycotina</taxon>
        <taxon>Eurotiomycetes</taxon>
        <taxon>Eurotiomycetidae</taxon>
        <taxon>Eurotiales</taxon>
        <taxon>Aspergillaceae</taxon>
        <taxon>Aspergillus</taxon>
        <taxon>Aspergillus subgen. Aspergillus</taxon>
    </lineage>
</organism>
<dbReference type="GO" id="GO:0006826">
    <property type="term" value="P:iron ion transport"/>
    <property type="evidence" value="ECO:0007669"/>
    <property type="project" value="TreeGrafter"/>
</dbReference>
<evidence type="ECO:0000259" key="14">
    <source>
        <dbReference type="PROSITE" id="PS51384"/>
    </source>
</evidence>
<evidence type="ECO:0000256" key="11">
    <source>
        <dbReference type="SAM" id="MobiDB-lite"/>
    </source>
</evidence>
<feature type="transmembrane region" description="Helical" evidence="12">
    <location>
        <begin position="348"/>
        <end position="370"/>
    </location>
</feature>
<keyword evidence="8" id="KW-0406">Ion transport</keyword>
<evidence type="ECO:0000256" key="9">
    <source>
        <dbReference type="ARBA" id="ARBA00023136"/>
    </source>
</evidence>
<dbReference type="Pfam" id="PF08030">
    <property type="entry name" value="NAD_binding_6"/>
    <property type="match status" value="1"/>
</dbReference>
<dbReference type="SFLD" id="SFLDS00052">
    <property type="entry name" value="Ferric_Reductase_Domain"/>
    <property type="match status" value="1"/>
</dbReference>
<protein>
    <recommendedName>
        <fullName evidence="14">FAD-binding FR-type domain-containing protein</fullName>
    </recommendedName>
</protein>
<feature type="compositionally biased region" description="Polar residues" evidence="11">
    <location>
        <begin position="660"/>
        <end position="674"/>
    </location>
</feature>
<dbReference type="GO" id="GO:0006879">
    <property type="term" value="P:intracellular iron ion homeostasis"/>
    <property type="evidence" value="ECO:0007669"/>
    <property type="project" value="TreeGrafter"/>
</dbReference>
<keyword evidence="10" id="KW-0325">Glycoprotein</keyword>
<evidence type="ECO:0000256" key="10">
    <source>
        <dbReference type="ARBA" id="ARBA00023180"/>
    </source>
</evidence>
<comment type="similarity">
    <text evidence="2">Belongs to the ferric reductase (FRE) family.</text>
</comment>
<gene>
    <name evidence="15" type="ORF">SI65_04649</name>
</gene>
<dbReference type="InterPro" id="IPR013112">
    <property type="entry name" value="FAD-bd_8"/>
</dbReference>
<evidence type="ECO:0000313" key="15">
    <source>
        <dbReference type="EMBL" id="ODM19664.1"/>
    </source>
</evidence>
<dbReference type="InterPro" id="IPR017927">
    <property type="entry name" value="FAD-bd_FR_type"/>
</dbReference>
<dbReference type="InterPro" id="IPR039261">
    <property type="entry name" value="FNR_nucleotide-bd"/>
</dbReference>
<feature type="region of interest" description="Disordered" evidence="11">
    <location>
        <begin position="57"/>
        <end position="91"/>
    </location>
</feature>
<evidence type="ECO:0000256" key="7">
    <source>
        <dbReference type="ARBA" id="ARBA00023002"/>
    </source>
</evidence>
<dbReference type="GO" id="GO:0000293">
    <property type="term" value="F:ferric-chelate reductase activity"/>
    <property type="evidence" value="ECO:0007669"/>
    <property type="project" value="UniProtKB-ARBA"/>
</dbReference>
<dbReference type="InterPro" id="IPR013121">
    <property type="entry name" value="Fe_red_NAD-bd_6"/>
</dbReference>
<evidence type="ECO:0000256" key="3">
    <source>
        <dbReference type="ARBA" id="ARBA00022448"/>
    </source>
</evidence>
<evidence type="ECO:0000256" key="5">
    <source>
        <dbReference type="ARBA" id="ARBA00022982"/>
    </source>
</evidence>
<feature type="transmembrane region" description="Helical" evidence="12">
    <location>
        <begin position="382"/>
        <end position="399"/>
    </location>
</feature>
<dbReference type="AlphaFoldDB" id="A0A1E3BFD4"/>
<dbReference type="InterPro" id="IPR013130">
    <property type="entry name" value="Fe3_Rdtase_TM_dom"/>
</dbReference>
<comment type="caution">
    <text evidence="15">The sequence shown here is derived from an EMBL/GenBank/DDBJ whole genome shotgun (WGS) entry which is preliminary data.</text>
</comment>
<dbReference type="VEuPathDB" id="FungiDB:SI65_04649"/>
<accession>A0A1E3BFD4</accession>
<keyword evidence="6 12" id="KW-1133">Transmembrane helix</keyword>
<feature type="region of interest" description="Disordered" evidence="11">
    <location>
        <begin position="654"/>
        <end position="687"/>
    </location>
</feature>
<reference evidence="15 16" key="1">
    <citation type="journal article" date="2016" name="BMC Genomics">
        <title>Comparative genomic and transcriptomic analyses of the Fuzhuan brick tea-fermentation fungus Aspergillus cristatus.</title>
        <authorList>
            <person name="Ge Y."/>
            <person name="Wang Y."/>
            <person name="Liu Y."/>
            <person name="Tan Y."/>
            <person name="Ren X."/>
            <person name="Zhang X."/>
            <person name="Hyde K.D."/>
            <person name="Liu Y."/>
            <person name="Liu Z."/>
        </authorList>
    </citation>
    <scope>NUCLEOTIDE SEQUENCE [LARGE SCALE GENOMIC DNA]</scope>
    <source>
        <strain evidence="15 16">GZAAS20.1005</strain>
    </source>
</reference>
<dbReference type="OrthoDB" id="167398at2759"/>
<name>A0A1E3BFD4_ASPCR</name>
<dbReference type="SUPFAM" id="SSF52343">
    <property type="entry name" value="Ferredoxin reductase-like, C-terminal NADP-linked domain"/>
    <property type="match status" value="1"/>
</dbReference>
<dbReference type="STRING" id="573508.A0A1E3BFD4"/>
<evidence type="ECO:0000256" key="12">
    <source>
        <dbReference type="SAM" id="Phobius"/>
    </source>
</evidence>
<evidence type="ECO:0000313" key="16">
    <source>
        <dbReference type="Proteomes" id="UP000094569"/>
    </source>
</evidence>
<evidence type="ECO:0000256" key="8">
    <source>
        <dbReference type="ARBA" id="ARBA00023065"/>
    </source>
</evidence>
<evidence type="ECO:0000256" key="2">
    <source>
        <dbReference type="ARBA" id="ARBA00006278"/>
    </source>
</evidence>
<dbReference type="CDD" id="cd06186">
    <property type="entry name" value="NOX_Duox_like_FAD_NADP"/>
    <property type="match status" value="1"/>
</dbReference>
<dbReference type="Pfam" id="PF08022">
    <property type="entry name" value="FAD_binding_8"/>
    <property type="match status" value="1"/>
</dbReference>
<evidence type="ECO:0000256" key="4">
    <source>
        <dbReference type="ARBA" id="ARBA00022692"/>
    </source>
</evidence>
<feature type="chain" id="PRO_5009123642" description="FAD-binding FR-type domain-containing protein" evidence="13">
    <location>
        <begin position="20"/>
        <end position="744"/>
    </location>
</feature>
<evidence type="ECO:0000256" key="1">
    <source>
        <dbReference type="ARBA" id="ARBA00004141"/>
    </source>
</evidence>
<keyword evidence="9 12" id="KW-0472">Membrane</keyword>
<sequence>MLPKSILLSLFLTSIPALAGQGGSHNAADSLDEYCFYTIYTTLSEYTFTGSTTISSHDGSSGGKAHGSSHGKRFPRVKRGHHGGSSGTSTGPCNSTVEVISMYASAKAQCSETGLKATVPYWQSLCAKNSLTLMDLAGIEANLTDSYIGNLPEIDPDVNSATTTGTIQKPVLLSEAYYKGAYKSYVTHDYALAKDERFGWALMGYWGGIDTEGSGTLQSASQRKPGPFASALHYLKTYFAIPASFTPFLLHHHQLYYSHTIPKRLDLLIVFGFWAICIILACVDYQSFSGNIQTPSVIQQNWQYSSDCTGILSYACLPFLWFFGGRNNIFLWATDFSVQSFNIFHRHVAWACTILAVVHSINYSVVFAYYDGRYASVWKQEYWYMGVATVVIMLVQSITLLRRKWYETFLIIHIVFAILTHKLRRHKMERLSLAHGCDMGFDRTVRLVRIAYCNLNVRTGKYFVSTTSSTVKYCKDSDLVKIEMYPAQTTLVPRPGQFYYIYQPMSLKGWENHPFTLGAYITDCAMKNEGSQQRSKLIFYIRPYDGWTRRLRDQCCKTDGEIHPTLLLEGPYGHTAPVRTFDIVLMIVGGTGIASAVPYIIDHVSRASKAQTRTTRIRLIWSARQREMYYQVFCDELAQILENPDISTTFFCTTDTSTSGQTSPSDNSAASQESVSKKVPKTGAVDTTKPLSTGIEFLLGRPHIRRTVMAEAQAAQETSTRLAVLTCGPSQMADECRESEAFGW</sequence>
<dbReference type="GO" id="GO:0015677">
    <property type="term" value="P:copper ion import"/>
    <property type="evidence" value="ECO:0007669"/>
    <property type="project" value="TreeGrafter"/>
</dbReference>
<feature type="domain" description="FAD-binding FR-type" evidence="14">
    <location>
        <begin position="418"/>
        <end position="578"/>
    </location>
</feature>
<dbReference type="EMBL" id="JXNT01000004">
    <property type="protein sequence ID" value="ODM19664.1"/>
    <property type="molecule type" value="Genomic_DNA"/>
</dbReference>
<keyword evidence="13" id="KW-0732">Signal</keyword>
<dbReference type="PANTHER" id="PTHR32361">
    <property type="entry name" value="FERRIC/CUPRIC REDUCTASE TRANSMEMBRANE COMPONENT"/>
    <property type="match status" value="1"/>
</dbReference>
<keyword evidence="5" id="KW-0249">Electron transport</keyword>
<dbReference type="Pfam" id="PF01794">
    <property type="entry name" value="Ferric_reduct"/>
    <property type="match status" value="1"/>
</dbReference>
<keyword evidence="16" id="KW-1185">Reference proteome</keyword>
<proteinExistence type="inferred from homology"/>
<dbReference type="GO" id="GO:0005886">
    <property type="term" value="C:plasma membrane"/>
    <property type="evidence" value="ECO:0007669"/>
    <property type="project" value="TreeGrafter"/>
</dbReference>
<feature type="compositionally biased region" description="Basic residues" evidence="11">
    <location>
        <begin position="67"/>
        <end position="82"/>
    </location>
</feature>
<feature type="signal peptide" evidence="13">
    <location>
        <begin position="1"/>
        <end position="19"/>
    </location>
</feature>
<dbReference type="PANTHER" id="PTHR32361:SF9">
    <property type="entry name" value="FERRIC REDUCTASE TRANSMEMBRANE COMPONENT 3-RELATED"/>
    <property type="match status" value="1"/>
</dbReference>
<keyword evidence="4 12" id="KW-0812">Transmembrane</keyword>
<evidence type="ECO:0000256" key="13">
    <source>
        <dbReference type="SAM" id="SignalP"/>
    </source>
</evidence>
<keyword evidence="3" id="KW-0813">Transport</keyword>
<dbReference type="Proteomes" id="UP000094569">
    <property type="component" value="Unassembled WGS sequence"/>
</dbReference>
<dbReference type="PROSITE" id="PS51384">
    <property type="entry name" value="FAD_FR"/>
    <property type="match status" value="1"/>
</dbReference>